<dbReference type="Proteomes" id="UP000598820">
    <property type="component" value="Unassembled WGS sequence"/>
</dbReference>
<protein>
    <recommendedName>
        <fullName evidence="3">Capsule assembly Wzi family protein</fullName>
    </recommendedName>
</protein>
<name>A0A927AVS4_9BACT</name>
<keyword evidence="2" id="KW-1185">Reference proteome</keyword>
<sequence>MTCVRLIASIGQFIVLYFLCLFAQAQSTNAPFSTDYYHLLDRLEISQQIAIPGFQSTFKPYSRTTINALLDSGITSTSQLSSTDHLNIAYLRADSREGDTSVTNSLIPTDYQTQSKSPRPFYRQPVDLFAKRWSGFDWHINPVIGLGVGQQADTTHTLKNYTFGLETRGSFNGWVGFYGFFTINQAIYPRHVQAYRQRYELVGRGLAPGEGVARMKTDDQALFYGWRGYLTTRLLKITDVQLGRDRLFIGSGYRSLVLSDTSDPYWFLKLTTHIGRFDYVNLYTVLRNTESPSEGSTTNPPKYMFMHHLGLNIGQHINVGVFEAVVFSRPHIDFTYINPVILYRYVESSLGSSDNAFIGVDFKGKWGGQWLVYSQVMLDEFVLKDLRAMNGSWANKFALQLGAKYINALGIANFDLQGEMNLARPFMYTHQSSQTNYVHDNQPLAHPLGSNFIEGIGIARYQHKRFQGVGTLGLMMFGTDPPGLNLGGNLLTDYLTRLRFYDNYIGQGRKTFVTYVNLRLSYQVWHNGFVDLQYLYRLQSSEYKPDSYEYQLASLSLRLNLPYRNMTF</sequence>
<accession>A0A927AVS4</accession>
<proteinExistence type="predicted"/>
<comment type="caution">
    <text evidence="1">The sequence shown here is derived from an EMBL/GenBank/DDBJ whole genome shotgun (WGS) entry which is preliminary data.</text>
</comment>
<reference evidence="1" key="1">
    <citation type="submission" date="2020-09" db="EMBL/GenBank/DDBJ databases">
        <authorList>
            <person name="Kim M.K."/>
        </authorList>
    </citation>
    <scope>NUCLEOTIDE SEQUENCE</scope>
    <source>
        <strain evidence="1">BT702</strain>
    </source>
</reference>
<organism evidence="1 2">
    <name type="scientific">Spirosoma profusum</name>
    <dbReference type="NCBI Taxonomy" id="2771354"/>
    <lineage>
        <taxon>Bacteria</taxon>
        <taxon>Pseudomonadati</taxon>
        <taxon>Bacteroidota</taxon>
        <taxon>Cytophagia</taxon>
        <taxon>Cytophagales</taxon>
        <taxon>Cytophagaceae</taxon>
        <taxon>Spirosoma</taxon>
    </lineage>
</organism>
<dbReference type="InterPro" id="IPR038636">
    <property type="entry name" value="Wzi_sf"/>
</dbReference>
<dbReference type="EMBL" id="JACWZY010000051">
    <property type="protein sequence ID" value="MBD2705317.1"/>
    <property type="molecule type" value="Genomic_DNA"/>
</dbReference>
<dbReference type="AlphaFoldDB" id="A0A927AVS4"/>
<evidence type="ECO:0008006" key="3">
    <source>
        <dbReference type="Google" id="ProtNLM"/>
    </source>
</evidence>
<gene>
    <name evidence="1" type="ORF">IC229_32160</name>
</gene>
<evidence type="ECO:0000313" key="2">
    <source>
        <dbReference type="Proteomes" id="UP000598820"/>
    </source>
</evidence>
<evidence type="ECO:0000313" key="1">
    <source>
        <dbReference type="EMBL" id="MBD2705317.1"/>
    </source>
</evidence>
<dbReference type="Gene3D" id="2.40.160.130">
    <property type="entry name" value="Capsule assembly protein Wzi"/>
    <property type="match status" value="1"/>
</dbReference>
<dbReference type="RefSeq" id="WP_190892610.1">
    <property type="nucleotide sequence ID" value="NZ_JACWZY010000051.1"/>
</dbReference>